<dbReference type="RefSeq" id="WP_109714396.1">
    <property type="nucleotide sequence ID" value="NZ_QGDS01000020.1"/>
</dbReference>
<gene>
    <name evidence="3" type="ORF">SAMN05216529_12020</name>
</gene>
<protein>
    <submittedName>
        <fullName evidence="3">Nickel transport system substrate-binding protein</fullName>
    </submittedName>
</protein>
<accession>A0A315ZQD9</accession>
<feature type="domain" description="Solute-binding protein family 5" evidence="2">
    <location>
        <begin position="81"/>
        <end position="457"/>
    </location>
</feature>
<dbReference type="PANTHER" id="PTHR30290:SF37">
    <property type="entry name" value="NICKEL-BINDING PERIPLASMIC PROTEIN"/>
    <property type="match status" value="1"/>
</dbReference>
<dbReference type="AlphaFoldDB" id="A0A315ZQD9"/>
<dbReference type="InterPro" id="IPR030678">
    <property type="entry name" value="Peptide/Ni-bd"/>
</dbReference>
<dbReference type="GO" id="GO:0030288">
    <property type="term" value="C:outer membrane-bounded periplasmic space"/>
    <property type="evidence" value="ECO:0007669"/>
    <property type="project" value="TreeGrafter"/>
</dbReference>
<keyword evidence="1" id="KW-0732">Signal</keyword>
<dbReference type="Proteomes" id="UP000254051">
    <property type="component" value="Unassembled WGS sequence"/>
</dbReference>
<dbReference type="Gene3D" id="3.40.190.10">
    <property type="entry name" value="Periplasmic binding protein-like II"/>
    <property type="match status" value="1"/>
</dbReference>
<dbReference type="GO" id="GO:1904680">
    <property type="term" value="F:peptide transmembrane transporter activity"/>
    <property type="evidence" value="ECO:0007669"/>
    <property type="project" value="TreeGrafter"/>
</dbReference>
<dbReference type="PANTHER" id="PTHR30290">
    <property type="entry name" value="PERIPLASMIC BINDING COMPONENT OF ABC TRANSPORTER"/>
    <property type="match status" value="1"/>
</dbReference>
<evidence type="ECO:0000259" key="2">
    <source>
        <dbReference type="Pfam" id="PF00496"/>
    </source>
</evidence>
<keyword evidence="4" id="KW-1185">Reference proteome</keyword>
<dbReference type="EMBL" id="UHJJ01000020">
    <property type="protein sequence ID" value="SUQ16037.1"/>
    <property type="molecule type" value="Genomic_DNA"/>
</dbReference>
<dbReference type="GO" id="GO:0043190">
    <property type="term" value="C:ATP-binding cassette (ABC) transporter complex"/>
    <property type="evidence" value="ECO:0007669"/>
    <property type="project" value="InterPro"/>
</dbReference>
<proteinExistence type="predicted"/>
<dbReference type="InterPro" id="IPR039424">
    <property type="entry name" value="SBP_5"/>
</dbReference>
<dbReference type="OrthoDB" id="9772924at2"/>
<sequence>MNKKFFATLLAIAVIVMSLAGCSPSQEENQDKTKTITIAESNDFVGGFASIYGPEQGSSLSYYYYVGNFYEPLVKYENGEFLPGLAKEWKISDDGKVYAFSLEEGILFSDGTELTAEVVKLNLMNTNTILGSAAANYGMLNSLIEDIVIVNDYEFEMHLSQPYYATLVNLAMVMPRGIMAAAAFNEDGTMSDALKTSTYGTGPYMYAGENNQDRSYTFVRNPHYNRTLPELDEFTVKVIEENEPKALALKSGEVDLIIGADNISYDTFDSISSENGYAGMVSEVHSLTEFLTLNPAAAPFDDINVRQAVHYALDKEGIVNSLFGGHRTVADTIMDTNLPYCDISVTPYDYNVETAKTLLADAGWADSDGDGILEKDGAVLSAELKYVSNTLNDKTALAIQASLKAIGIDVKLTGMELMAFFGDIYSGGEFSMAYYESYGILYDPFTYVANMNPNTDYTQPSYSTDPMVAKALPSMGYDAAYELISGIPTLVGDENIRTVFHDVLEAAHTDSVLIPVTYVNELVIYNSNVIDAYSFAGVPSQINVAGITLK</sequence>
<evidence type="ECO:0000313" key="4">
    <source>
        <dbReference type="Proteomes" id="UP000254051"/>
    </source>
</evidence>
<feature type="signal peptide" evidence="1">
    <location>
        <begin position="1"/>
        <end position="20"/>
    </location>
</feature>
<evidence type="ECO:0000313" key="3">
    <source>
        <dbReference type="EMBL" id="SUQ16037.1"/>
    </source>
</evidence>
<feature type="chain" id="PRO_5043163452" evidence="1">
    <location>
        <begin position="21"/>
        <end position="550"/>
    </location>
</feature>
<evidence type="ECO:0000256" key="1">
    <source>
        <dbReference type="SAM" id="SignalP"/>
    </source>
</evidence>
<dbReference type="PIRSF" id="PIRSF002741">
    <property type="entry name" value="MppA"/>
    <property type="match status" value="1"/>
</dbReference>
<name>A0A315ZQD9_9FIRM</name>
<organism evidence="3 4">
    <name type="scientific">Faecalicatena contorta</name>
    <dbReference type="NCBI Taxonomy" id="39482"/>
    <lineage>
        <taxon>Bacteria</taxon>
        <taxon>Bacillati</taxon>
        <taxon>Bacillota</taxon>
        <taxon>Clostridia</taxon>
        <taxon>Lachnospirales</taxon>
        <taxon>Lachnospiraceae</taxon>
        <taxon>Faecalicatena</taxon>
    </lineage>
</organism>
<dbReference type="SUPFAM" id="SSF53850">
    <property type="entry name" value="Periplasmic binding protein-like II"/>
    <property type="match status" value="1"/>
</dbReference>
<dbReference type="Gene3D" id="3.10.105.10">
    <property type="entry name" value="Dipeptide-binding Protein, Domain 3"/>
    <property type="match status" value="1"/>
</dbReference>
<dbReference type="GO" id="GO:0015833">
    <property type="term" value="P:peptide transport"/>
    <property type="evidence" value="ECO:0007669"/>
    <property type="project" value="TreeGrafter"/>
</dbReference>
<dbReference type="PROSITE" id="PS51257">
    <property type="entry name" value="PROKAR_LIPOPROTEIN"/>
    <property type="match status" value="1"/>
</dbReference>
<dbReference type="InterPro" id="IPR000914">
    <property type="entry name" value="SBP_5_dom"/>
</dbReference>
<reference evidence="4" key="1">
    <citation type="submission" date="2017-07" db="EMBL/GenBank/DDBJ databases">
        <authorList>
            <person name="Varghese N."/>
            <person name="Submissions S."/>
        </authorList>
    </citation>
    <scope>NUCLEOTIDE SEQUENCE [LARGE SCALE GENOMIC DNA]</scope>
    <source>
        <strain evidence="4">NLAE-zl-C134</strain>
    </source>
</reference>
<dbReference type="Pfam" id="PF00496">
    <property type="entry name" value="SBP_bac_5"/>
    <property type="match status" value="1"/>
</dbReference>